<dbReference type="Pfam" id="PF03091">
    <property type="entry name" value="CutA1"/>
    <property type="match status" value="1"/>
</dbReference>
<dbReference type="PANTHER" id="PTHR23419">
    <property type="entry name" value="DIVALENT CATION TOLERANCE CUTA-RELATED"/>
    <property type="match status" value="1"/>
</dbReference>
<name>A0ABZ3F769_9HELI</name>
<dbReference type="Proteomes" id="UP001434737">
    <property type="component" value="Chromosome"/>
</dbReference>
<dbReference type="EMBL" id="CP145316">
    <property type="protein sequence ID" value="XAM19031.1"/>
    <property type="molecule type" value="Genomic_DNA"/>
</dbReference>
<dbReference type="InterPro" id="IPR015867">
    <property type="entry name" value="N-reg_PII/ATP_PRibTrfase_C"/>
</dbReference>
<keyword evidence="3" id="KW-1185">Reference proteome</keyword>
<accession>A0ABZ3F769</accession>
<dbReference type="InterPro" id="IPR004323">
    <property type="entry name" value="Ion_tolerance_CutA"/>
</dbReference>
<sequence>MLIIHTTTASKKEAKFLAQSLLESHLVACAQYHKITSAYLWRESKEQDYTIHQSKEWLLTFKTLPSYYKDIQALLLKLHSYDVPEIIAFEAQSHKAYEAWIHSSLCWNPNPNDMDINDTSHQ</sequence>
<dbReference type="Gene3D" id="3.30.70.120">
    <property type="match status" value="1"/>
</dbReference>
<reference evidence="2 3" key="1">
    <citation type="submission" date="2024-02" db="EMBL/GenBank/DDBJ databases">
        <title>Genome and pathogenicity analysis of Helicobacter mastomyrinus isolated from mice.</title>
        <authorList>
            <person name="Zhu L."/>
        </authorList>
    </citation>
    <scope>NUCLEOTIDE SEQUENCE [LARGE SCALE GENOMIC DNA]</scope>
    <source>
        <strain evidence="2 3">Hm-17</strain>
    </source>
</reference>
<protein>
    <submittedName>
        <fullName evidence="2">Divalent-cation tolerance protein CutA</fullName>
    </submittedName>
</protein>
<evidence type="ECO:0000313" key="3">
    <source>
        <dbReference type="Proteomes" id="UP001434737"/>
    </source>
</evidence>
<evidence type="ECO:0000313" key="2">
    <source>
        <dbReference type="EMBL" id="XAM19031.1"/>
    </source>
</evidence>
<proteinExistence type="inferred from homology"/>
<dbReference type="InterPro" id="IPR011322">
    <property type="entry name" value="N-reg_PII-like_a/b"/>
</dbReference>
<dbReference type="SUPFAM" id="SSF54913">
    <property type="entry name" value="GlnB-like"/>
    <property type="match status" value="1"/>
</dbReference>
<evidence type="ECO:0000256" key="1">
    <source>
        <dbReference type="ARBA" id="ARBA00010169"/>
    </source>
</evidence>
<dbReference type="PANTHER" id="PTHR23419:SF8">
    <property type="entry name" value="FI09726P"/>
    <property type="match status" value="1"/>
</dbReference>
<dbReference type="RefSeq" id="WP_295701038.1">
    <property type="nucleotide sequence ID" value="NZ_CP145316.1"/>
</dbReference>
<organism evidence="2 3">
    <name type="scientific">Helicobacter mastomyrinus</name>
    <dbReference type="NCBI Taxonomy" id="287948"/>
    <lineage>
        <taxon>Bacteria</taxon>
        <taxon>Pseudomonadati</taxon>
        <taxon>Campylobacterota</taxon>
        <taxon>Epsilonproteobacteria</taxon>
        <taxon>Campylobacterales</taxon>
        <taxon>Helicobacteraceae</taxon>
        <taxon>Helicobacter</taxon>
    </lineage>
</organism>
<gene>
    <name evidence="2" type="primary">cutA</name>
    <name evidence="2" type="ORF">V3I05_04980</name>
</gene>
<comment type="similarity">
    <text evidence="1">Belongs to the CutA family.</text>
</comment>